<dbReference type="GO" id="GO:0002949">
    <property type="term" value="P:tRNA threonylcarbamoyladenosine modification"/>
    <property type="evidence" value="ECO:0007669"/>
    <property type="project" value="InterPro"/>
</dbReference>
<dbReference type="PANTHER" id="PTHR11735">
    <property type="entry name" value="TRNA N6-ADENOSINE THREONYLCARBAMOYLTRANSFERASE"/>
    <property type="match status" value="1"/>
</dbReference>
<dbReference type="SUPFAM" id="SSF53067">
    <property type="entry name" value="Actin-like ATPase domain"/>
    <property type="match status" value="1"/>
</dbReference>
<protein>
    <recommendedName>
        <fullName evidence="1">Gcp-like domain-containing protein</fullName>
    </recommendedName>
</protein>
<dbReference type="PANTHER" id="PTHR11735:SF11">
    <property type="entry name" value="TRNA THREONYLCARBAMOYLADENOSINE BIOSYNTHESIS PROTEIN TSAB"/>
    <property type="match status" value="1"/>
</dbReference>
<gene>
    <name evidence="2" type="ORF">METZ01_LOCUS266335</name>
</gene>
<organism evidence="2">
    <name type="scientific">marine metagenome</name>
    <dbReference type="NCBI Taxonomy" id="408172"/>
    <lineage>
        <taxon>unclassified sequences</taxon>
        <taxon>metagenomes</taxon>
        <taxon>ecological metagenomes</taxon>
    </lineage>
</organism>
<dbReference type="Pfam" id="PF00814">
    <property type="entry name" value="TsaD"/>
    <property type="match status" value="1"/>
</dbReference>
<feature type="domain" description="Gcp-like" evidence="1">
    <location>
        <begin position="32"/>
        <end position="140"/>
    </location>
</feature>
<dbReference type="InterPro" id="IPR000905">
    <property type="entry name" value="Gcp-like_dom"/>
</dbReference>
<dbReference type="AlphaFoldDB" id="A0A382JSA8"/>
<evidence type="ECO:0000259" key="1">
    <source>
        <dbReference type="Pfam" id="PF00814"/>
    </source>
</evidence>
<feature type="non-terminal residue" evidence="2">
    <location>
        <position position="147"/>
    </location>
</feature>
<dbReference type="GO" id="GO:0005829">
    <property type="term" value="C:cytosol"/>
    <property type="evidence" value="ECO:0007669"/>
    <property type="project" value="TreeGrafter"/>
</dbReference>
<dbReference type="EMBL" id="UINC01075370">
    <property type="protein sequence ID" value="SVC13481.1"/>
    <property type="molecule type" value="Genomic_DNA"/>
</dbReference>
<sequence length="147" mass="15414">MVILALDTTVREGSVAILCDGKLACLYVGDPSQTHGERLPGDVSSALDLAGVSVKDIELYAVAVGPGSFTGLRVGIATIQALALLHQRSIVQVSTLAAFAYGVNNSLEATVKTEQMVGVWMDGQRGEVFSVLYRIANNARSTGVECS</sequence>
<dbReference type="InterPro" id="IPR043129">
    <property type="entry name" value="ATPase_NBD"/>
</dbReference>
<accession>A0A382JSA8</accession>
<evidence type="ECO:0000313" key="2">
    <source>
        <dbReference type="EMBL" id="SVC13481.1"/>
    </source>
</evidence>
<dbReference type="InterPro" id="IPR022496">
    <property type="entry name" value="T6A_TsaB"/>
</dbReference>
<proteinExistence type="predicted"/>
<reference evidence="2" key="1">
    <citation type="submission" date="2018-05" db="EMBL/GenBank/DDBJ databases">
        <authorList>
            <person name="Lanie J.A."/>
            <person name="Ng W.-L."/>
            <person name="Kazmierczak K.M."/>
            <person name="Andrzejewski T.M."/>
            <person name="Davidsen T.M."/>
            <person name="Wayne K.J."/>
            <person name="Tettelin H."/>
            <person name="Glass J.I."/>
            <person name="Rusch D."/>
            <person name="Podicherti R."/>
            <person name="Tsui H.-C.T."/>
            <person name="Winkler M.E."/>
        </authorList>
    </citation>
    <scope>NUCLEOTIDE SEQUENCE</scope>
</reference>
<name>A0A382JSA8_9ZZZZ</name>
<dbReference type="NCBIfam" id="TIGR03725">
    <property type="entry name" value="T6A_YeaZ"/>
    <property type="match status" value="1"/>
</dbReference>
<dbReference type="Gene3D" id="3.30.420.40">
    <property type="match status" value="2"/>
</dbReference>